<dbReference type="AlphaFoldDB" id="A0A4Q2UDT0"/>
<reference evidence="8 9" key="1">
    <citation type="submission" date="2018-12" db="EMBL/GenBank/DDBJ databases">
        <authorList>
            <person name="Grouzdev D.S."/>
            <person name="Krutkina M.S."/>
        </authorList>
    </citation>
    <scope>NUCLEOTIDE SEQUENCE [LARGE SCALE GENOMIC DNA]</scope>
    <source>
        <strain evidence="8 9">RmlP026</strain>
    </source>
</reference>
<dbReference type="EMBL" id="QYBB01000002">
    <property type="protein sequence ID" value="RYC33471.1"/>
    <property type="molecule type" value="Genomic_DNA"/>
</dbReference>
<dbReference type="PANTHER" id="PTHR30237">
    <property type="entry name" value="MURAMOYLTETRAPEPTIDE CARBOXYPEPTIDASE"/>
    <property type="match status" value="1"/>
</dbReference>
<reference evidence="8 9" key="2">
    <citation type="submission" date="2019-02" db="EMBL/GenBank/DDBJ databases">
        <title>'Lichenibacterium ramalinii' gen. nov. sp. nov., 'Lichenibacterium minor' gen. nov. sp. nov.</title>
        <authorList>
            <person name="Pankratov T."/>
        </authorList>
    </citation>
    <scope>NUCLEOTIDE SEQUENCE [LARGE SCALE GENOMIC DNA]</scope>
    <source>
        <strain evidence="8 9">RmlP026</strain>
    </source>
</reference>
<dbReference type="OrthoDB" id="9807329at2"/>
<dbReference type="Proteomes" id="UP000290759">
    <property type="component" value="Unassembled WGS sequence"/>
</dbReference>
<keyword evidence="5" id="KW-0720">Serine protease</keyword>
<dbReference type="InterPro" id="IPR027461">
    <property type="entry name" value="Carboxypeptidase_A_C_sf"/>
</dbReference>
<comment type="caution">
    <text evidence="8">The sequence shown here is derived from an EMBL/GenBank/DDBJ whole genome shotgun (WGS) entry which is preliminary data.</text>
</comment>
<dbReference type="GO" id="GO:0006508">
    <property type="term" value="P:proteolysis"/>
    <property type="evidence" value="ECO:0007669"/>
    <property type="project" value="UniProtKB-KW"/>
</dbReference>
<keyword evidence="9" id="KW-1185">Reference proteome</keyword>
<gene>
    <name evidence="8" type="ORF">D3273_03085</name>
</gene>
<evidence type="ECO:0000259" key="6">
    <source>
        <dbReference type="Pfam" id="PF02016"/>
    </source>
</evidence>
<dbReference type="PANTHER" id="PTHR30237:SF2">
    <property type="entry name" value="MUREIN TETRAPEPTIDE CARBOXYPEPTIDASE"/>
    <property type="match status" value="1"/>
</dbReference>
<evidence type="ECO:0000256" key="3">
    <source>
        <dbReference type="ARBA" id="ARBA00022670"/>
    </source>
</evidence>
<comment type="similarity">
    <text evidence="1">Belongs to the peptidase S66 family.</text>
</comment>
<evidence type="ECO:0000259" key="7">
    <source>
        <dbReference type="Pfam" id="PF17676"/>
    </source>
</evidence>
<evidence type="ECO:0000256" key="5">
    <source>
        <dbReference type="ARBA" id="ARBA00022825"/>
    </source>
</evidence>
<keyword evidence="2 8" id="KW-0121">Carboxypeptidase</keyword>
<dbReference type="GO" id="GO:0004180">
    <property type="term" value="F:carboxypeptidase activity"/>
    <property type="evidence" value="ECO:0007669"/>
    <property type="project" value="UniProtKB-KW"/>
</dbReference>
<dbReference type="Gene3D" id="3.50.30.60">
    <property type="entry name" value="LD-carboxypeptidase A C-terminal domain-like"/>
    <property type="match status" value="1"/>
</dbReference>
<evidence type="ECO:0000313" key="8">
    <source>
        <dbReference type="EMBL" id="RYC33471.1"/>
    </source>
</evidence>
<dbReference type="InterPro" id="IPR029062">
    <property type="entry name" value="Class_I_gatase-like"/>
</dbReference>
<protein>
    <submittedName>
        <fullName evidence="8">LD-carboxypeptidase</fullName>
    </submittedName>
</protein>
<evidence type="ECO:0000256" key="4">
    <source>
        <dbReference type="ARBA" id="ARBA00022801"/>
    </source>
</evidence>
<dbReference type="SUPFAM" id="SSF52317">
    <property type="entry name" value="Class I glutamine amidotransferase-like"/>
    <property type="match status" value="1"/>
</dbReference>
<dbReference type="Pfam" id="PF02016">
    <property type="entry name" value="Peptidase_S66"/>
    <property type="match status" value="1"/>
</dbReference>
<dbReference type="InterPro" id="IPR027478">
    <property type="entry name" value="LdcA_N"/>
</dbReference>
<evidence type="ECO:0000256" key="1">
    <source>
        <dbReference type="ARBA" id="ARBA00010233"/>
    </source>
</evidence>
<evidence type="ECO:0000313" key="9">
    <source>
        <dbReference type="Proteomes" id="UP000290759"/>
    </source>
</evidence>
<accession>A0A4Q2UDT0</accession>
<organism evidence="8 9">
    <name type="scientific">Lichenibacterium minor</name>
    <dbReference type="NCBI Taxonomy" id="2316528"/>
    <lineage>
        <taxon>Bacteria</taxon>
        <taxon>Pseudomonadati</taxon>
        <taxon>Pseudomonadota</taxon>
        <taxon>Alphaproteobacteria</taxon>
        <taxon>Hyphomicrobiales</taxon>
        <taxon>Lichenihabitantaceae</taxon>
        <taxon>Lichenibacterium</taxon>
    </lineage>
</organism>
<proteinExistence type="inferred from homology"/>
<evidence type="ECO:0000256" key="2">
    <source>
        <dbReference type="ARBA" id="ARBA00022645"/>
    </source>
</evidence>
<keyword evidence="4" id="KW-0378">Hydrolase</keyword>
<feature type="domain" description="LD-carboxypeptidase N-terminal" evidence="6">
    <location>
        <begin position="3"/>
        <end position="123"/>
    </location>
</feature>
<feature type="domain" description="LD-carboxypeptidase C-terminal" evidence="7">
    <location>
        <begin position="168"/>
        <end position="272"/>
    </location>
</feature>
<name>A0A4Q2UDT0_9HYPH</name>
<dbReference type="RefSeq" id="WP_129223393.1">
    <property type="nucleotide sequence ID" value="NZ_QYBB01000002.1"/>
</dbReference>
<dbReference type="InterPro" id="IPR040449">
    <property type="entry name" value="Peptidase_S66_N"/>
</dbReference>
<keyword evidence="3" id="KW-0645">Protease</keyword>
<dbReference type="GO" id="GO:0008236">
    <property type="term" value="F:serine-type peptidase activity"/>
    <property type="evidence" value="ECO:0007669"/>
    <property type="project" value="UniProtKB-KW"/>
</dbReference>
<dbReference type="CDD" id="cd07025">
    <property type="entry name" value="Peptidase_S66"/>
    <property type="match status" value="1"/>
</dbReference>
<dbReference type="Pfam" id="PF17676">
    <property type="entry name" value="Peptidase_S66C"/>
    <property type="match status" value="1"/>
</dbReference>
<dbReference type="InterPro" id="IPR003507">
    <property type="entry name" value="S66_fam"/>
</dbReference>
<dbReference type="InterPro" id="IPR040921">
    <property type="entry name" value="Peptidase_S66C"/>
</dbReference>
<dbReference type="Gene3D" id="3.40.50.10740">
    <property type="entry name" value="Class I glutamine amidotransferase-like"/>
    <property type="match status" value="1"/>
</dbReference>
<sequence>MRIAVVAPASAMSPAVPERIRAVAASVFGGDAPEIAVHPQCFLRHGHFAGDDAVRAAAVIAVANDPAVDAVWFGRGGYGSCRIAETVLAGLEPAARGKPFLGYSDCGTLLAGLYGAGCAHAAHGPVAQDVMRDGGERAAARALRWLVRRDAGALEPSLGPGVKAAAFNLTILSQLLGTALQPDLDGHVLMLEEVSEHMYRIDRAFCHVTGNPGIRRVAGIRLGRCSAIPPNDPEFGLDEEAVARFWCARSGIPWLGRADIGHDVDNRVVPFG</sequence>
<dbReference type="SUPFAM" id="SSF141986">
    <property type="entry name" value="LD-carboxypeptidase A C-terminal domain-like"/>
    <property type="match status" value="1"/>
</dbReference>